<dbReference type="InterPro" id="IPR010920">
    <property type="entry name" value="LSM_dom_sf"/>
</dbReference>
<evidence type="ECO:0000313" key="12">
    <source>
        <dbReference type="Proteomes" id="UP001156682"/>
    </source>
</evidence>
<evidence type="ECO:0000256" key="4">
    <source>
        <dbReference type="ARBA" id="ARBA00022692"/>
    </source>
</evidence>
<dbReference type="InterPro" id="IPR049142">
    <property type="entry name" value="MS_channel_1st"/>
</dbReference>
<dbReference type="SUPFAM" id="SSF82861">
    <property type="entry name" value="Mechanosensitive channel protein MscS (YggB), transmembrane region"/>
    <property type="match status" value="1"/>
</dbReference>
<dbReference type="InterPro" id="IPR045042">
    <property type="entry name" value="YnaI-like"/>
</dbReference>
<dbReference type="SUPFAM" id="SSF50182">
    <property type="entry name" value="Sm-like ribonucleoproteins"/>
    <property type="match status" value="1"/>
</dbReference>
<feature type="transmembrane region" description="Helical" evidence="7">
    <location>
        <begin position="20"/>
        <end position="39"/>
    </location>
</feature>
<dbReference type="InterPro" id="IPR011066">
    <property type="entry name" value="MscS_channel_C_sf"/>
</dbReference>
<comment type="caution">
    <text evidence="11">The sequence shown here is derived from an EMBL/GenBank/DDBJ whole genome shotgun (WGS) entry which is preliminary data.</text>
</comment>
<evidence type="ECO:0000256" key="5">
    <source>
        <dbReference type="ARBA" id="ARBA00022989"/>
    </source>
</evidence>
<accession>A0ABQ6A0D1</accession>
<evidence type="ECO:0000313" key="11">
    <source>
        <dbReference type="EMBL" id="GLR64707.1"/>
    </source>
</evidence>
<comment type="subcellular location">
    <subcellularLocation>
        <location evidence="1">Cell membrane</location>
        <topology evidence="1">Multi-pass membrane protein</topology>
    </subcellularLocation>
</comment>
<feature type="transmembrane region" description="Helical" evidence="7">
    <location>
        <begin position="99"/>
        <end position="117"/>
    </location>
</feature>
<dbReference type="Gene3D" id="3.30.70.100">
    <property type="match status" value="1"/>
</dbReference>
<keyword evidence="4 7" id="KW-0812">Transmembrane</keyword>
<evidence type="ECO:0000256" key="7">
    <source>
        <dbReference type="SAM" id="Phobius"/>
    </source>
</evidence>
<dbReference type="PROSITE" id="PS01246">
    <property type="entry name" value="UPF0003"/>
    <property type="match status" value="1"/>
</dbReference>
<feature type="domain" description="Mechanosensitive ion channel MscS" evidence="8">
    <location>
        <begin position="186"/>
        <end position="255"/>
    </location>
</feature>
<proteinExistence type="inferred from homology"/>
<gene>
    <name evidence="11" type="ORF">GCM10007878_21450</name>
</gene>
<dbReference type="EMBL" id="BSOR01000037">
    <property type="protein sequence ID" value="GLR64707.1"/>
    <property type="molecule type" value="Genomic_DNA"/>
</dbReference>
<dbReference type="Gene3D" id="1.10.287.1260">
    <property type="match status" value="1"/>
</dbReference>
<evidence type="ECO:0000256" key="3">
    <source>
        <dbReference type="ARBA" id="ARBA00022475"/>
    </source>
</evidence>
<dbReference type="InterPro" id="IPR006685">
    <property type="entry name" value="MscS_channel_2nd"/>
</dbReference>
<keyword evidence="3" id="KW-1003">Cell membrane</keyword>
<sequence length="372" mass="41826">MNDILHTVSSLGGVIPIDYAWIIQVFIVVFVALVINFFANRFMNKLQQKFEKTSNIWDDLFLDAARKPISAFIWAQGLLLAFNIVNIHSTLDMAELIDVARRSVVIILIAWFLLRFIRGMELRLTKPGALKKPLDLTTAKAISKLLKASTIITTALVLLQTLGFSVSGVLAFGGVGGIAVGFAARDLLANFFGALVIYLDRPFVVGDWIRSPDREIEGTVEEIGWRLTRIRTFDQRPLYVPNAVFASIAVENPSRMFNRRINETIGIRYSDADKMPAIIEKVRQFLIDHPDMETENRTLIVNFNTYGPSSLQFFIYTFTKTTNWVDYHGIKQNVLLGIYDIISNEGADIAFPTQTLYLHEDSASSALGQVEP</sequence>
<evidence type="ECO:0000256" key="6">
    <source>
        <dbReference type="ARBA" id="ARBA00023136"/>
    </source>
</evidence>
<comment type="similarity">
    <text evidence="2">Belongs to the MscS (TC 1.A.23) family.</text>
</comment>
<dbReference type="InterPro" id="IPR049278">
    <property type="entry name" value="MS_channel_C"/>
</dbReference>
<organism evidence="11 12">
    <name type="scientific">Marinospirillum insulare</name>
    <dbReference type="NCBI Taxonomy" id="217169"/>
    <lineage>
        <taxon>Bacteria</taxon>
        <taxon>Pseudomonadati</taxon>
        <taxon>Pseudomonadota</taxon>
        <taxon>Gammaproteobacteria</taxon>
        <taxon>Oceanospirillales</taxon>
        <taxon>Oceanospirillaceae</taxon>
        <taxon>Marinospirillum</taxon>
    </lineage>
</organism>
<dbReference type="SUPFAM" id="SSF82689">
    <property type="entry name" value="Mechanosensitive channel protein MscS (YggB), C-terminal domain"/>
    <property type="match status" value="1"/>
</dbReference>
<dbReference type="RefSeq" id="WP_051610467.1">
    <property type="nucleotide sequence ID" value="NZ_BSOR01000037.1"/>
</dbReference>
<evidence type="ECO:0000259" key="9">
    <source>
        <dbReference type="Pfam" id="PF21082"/>
    </source>
</evidence>
<dbReference type="InterPro" id="IPR011014">
    <property type="entry name" value="MscS_channel_TM-2"/>
</dbReference>
<reference evidence="12" key="1">
    <citation type="journal article" date="2019" name="Int. J. Syst. Evol. Microbiol.">
        <title>The Global Catalogue of Microorganisms (GCM) 10K type strain sequencing project: providing services to taxonomists for standard genome sequencing and annotation.</title>
        <authorList>
            <consortium name="The Broad Institute Genomics Platform"/>
            <consortium name="The Broad Institute Genome Sequencing Center for Infectious Disease"/>
            <person name="Wu L."/>
            <person name="Ma J."/>
        </authorList>
    </citation>
    <scope>NUCLEOTIDE SEQUENCE [LARGE SCALE GENOMIC DNA]</scope>
    <source>
        <strain evidence="12">NBRC 100033</strain>
    </source>
</reference>
<dbReference type="PANTHER" id="PTHR43634">
    <property type="entry name" value="OW CONDUCTANCE MECHANOSENSITIVE CHANNEL"/>
    <property type="match status" value="1"/>
</dbReference>
<evidence type="ECO:0000259" key="8">
    <source>
        <dbReference type="Pfam" id="PF00924"/>
    </source>
</evidence>
<evidence type="ECO:0000256" key="1">
    <source>
        <dbReference type="ARBA" id="ARBA00004651"/>
    </source>
</evidence>
<evidence type="ECO:0000256" key="2">
    <source>
        <dbReference type="ARBA" id="ARBA00008017"/>
    </source>
</evidence>
<dbReference type="InterPro" id="IPR006686">
    <property type="entry name" value="MscS_channel_CS"/>
</dbReference>
<feature type="domain" description="Mechanosensitive ion channel MscS C-terminal" evidence="9">
    <location>
        <begin position="264"/>
        <end position="349"/>
    </location>
</feature>
<evidence type="ECO:0000259" key="10">
    <source>
        <dbReference type="Pfam" id="PF21088"/>
    </source>
</evidence>
<feature type="domain" description="Mechanosensitive ion channel transmembrane helices 2/3" evidence="10">
    <location>
        <begin position="144"/>
        <end position="184"/>
    </location>
</feature>
<name>A0ABQ6A0D1_9GAMM</name>
<protein>
    <submittedName>
        <fullName evidence="11">Mechanosensitive ion channel protein MscS</fullName>
    </submittedName>
</protein>
<keyword evidence="12" id="KW-1185">Reference proteome</keyword>
<dbReference type="Proteomes" id="UP001156682">
    <property type="component" value="Unassembled WGS sequence"/>
</dbReference>
<dbReference type="Pfam" id="PF00924">
    <property type="entry name" value="MS_channel_2nd"/>
    <property type="match status" value="1"/>
</dbReference>
<dbReference type="Pfam" id="PF21082">
    <property type="entry name" value="MS_channel_3rd"/>
    <property type="match status" value="1"/>
</dbReference>
<keyword evidence="5 7" id="KW-1133">Transmembrane helix</keyword>
<keyword evidence="6 7" id="KW-0472">Membrane</keyword>
<dbReference type="Gene3D" id="2.30.30.60">
    <property type="match status" value="1"/>
</dbReference>
<feature type="transmembrane region" description="Helical" evidence="7">
    <location>
        <begin position="69"/>
        <end position="87"/>
    </location>
</feature>
<dbReference type="PANTHER" id="PTHR43634:SF2">
    <property type="entry name" value="LOW CONDUCTANCE MECHANOSENSITIVE CHANNEL YNAI"/>
    <property type="match status" value="1"/>
</dbReference>
<dbReference type="Pfam" id="PF21088">
    <property type="entry name" value="MS_channel_1st"/>
    <property type="match status" value="1"/>
</dbReference>
<dbReference type="InterPro" id="IPR023408">
    <property type="entry name" value="MscS_beta-dom_sf"/>
</dbReference>